<gene>
    <name evidence="8" type="ORF">METZ01_LOCUS87696</name>
</gene>
<feature type="domain" description="GtrA/DPMS transmembrane" evidence="7">
    <location>
        <begin position="5"/>
        <end position="124"/>
    </location>
</feature>
<dbReference type="PANTHER" id="PTHR38459:SF1">
    <property type="entry name" value="PROPHAGE BACTOPRENOL-LINKED GLUCOSE TRANSLOCASE HOMOLOG"/>
    <property type="match status" value="1"/>
</dbReference>
<evidence type="ECO:0000256" key="4">
    <source>
        <dbReference type="ARBA" id="ARBA00022989"/>
    </source>
</evidence>
<evidence type="ECO:0000256" key="6">
    <source>
        <dbReference type="SAM" id="Phobius"/>
    </source>
</evidence>
<dbReference type="Pfam" id="PF04138">
    <property type="entry name" value="GtrA_DPMS_TM"/>
    <property type="match status" value="1"/>
</dbReference>
<accession>A0A381V395</accession>
<feature type="transmembrane region" description="Helical" evidence="6">
    <location>
        <begin position="31"/>
        <end position="50"/>
    </location>
</feature>
<keyword evidence="4 6" id="KW-1133">Transmembrane helix</keyword>
<keyword evidence="5 6" id="KW-0472">Membrane</keyword>
<dbReference type="InterPro" id="IPR007267">
    <property type="entry name" value="GtrA_DPMS_TM"/>
</dbReference>
<comment type="similarity">
    <text evidence="2">Belongs to the GtrA family.</text>
</comment>
<dbReference type="GO" id="GO:0000271">
    <property type="term" value="P:polysaccharide biosynthetic process"/>
    <property type="evidence" value="ECO:0007669"/>
    <property type="project" value="InterPro"/>
</dbReference>
<organism evidence="8">
    <name type="scientific">marine metagenome</name>
    <dbReference type="NCBI Taxonomy" id="408172"/>
    <lineage>
        <taxon>unclassified sequences</taxon>
        <taxon>metagenomes</taxon>
        <taxon>ecological metagenomes</taxon>
    </lineage>
</organism>
<reference evidence="8" key="1">
    <citation type="submission" date="2018-05" db="EMBL/GenBank/DDBJ databases">
        <authorList>
            <person name="Lanie J.A."/>
            <person name="Ng W.-L."/>
            <person name="Kazmierczak K.M."/>
            <person name="Andrzejewski T.M."/>
            <person name="Davidsen T.M."/>
            <person name="Wayne K.J."/>
            <person name="Tettelin H."/>
            <person name="Glass J.I."/>
            <person name="Rusch D."/>
            <person name="Podicherti R."/>
            <person name="Tsui H.-C.T."/>
            <person name="Winkler M.E."/>
        </authorList>
    </citation>
    <scope>NUCLEOTIDE SEQUENCE</scope>
</reference>
<feature type="transmembrane region" description="Helical" evidence="6">
    <location>
        <begin position="98"/>
        <end position="118"/>
    </location>
</feature>
<evidence type="ECO:0000256" key="1">
    <source>
        <dbReference type="ARBA" id="ARBA00004141"/>
    </source>
</evidence>
<keyword evidence="3 6" id="KW-0812">Transmembrane</keyword>
<protein>
    <recommendedName>
        <fullName evidence="7">GtrA/DPMS transmembrane domain-containing protein</fullName>
    </recommendedName>
</protein>
<evidence type="ECO:0000259" key="7">
    <source>
        <dbReference type="Pfam" id="PF04138"/>
    </source>
</evidence>
<dbReference type="AlphaFoldDB" id="A0A381V395"/>
<evidence type="ECO:0000256" key="3">
    <source>
        <dbReference type="ARBA" id="ARBA00022692"/>
    </source>
</evidence>
<name>A0A381V395_9ZZZZ</name>
<sequence>MKLPKFLAVGLLGTITNLTLFYIFVDILLNPPLQISIITFIVASLQNYLLNHFWTFSKTMAEKDPKVLNYFRFLSVALIGLVINLIILWMVLEFFSPTYKVVAQAVGIAGGTFINFLGSKYWVFK</sequence>
<comment type="subcellular location">
    <subcellularLocation>
        <location evidence="1">Membrane</location>
        <topology evidence="1">Multi-pass membrane protein</topology>
    </subcellularLocation>
</comment>
<dbReference type="GO" id="GO:0005886">
    <property type="term" value="C:plasma membrane"/>
    <property type="evidence" value="ECO:0007669"/>
    <property type="project" value="TreeGrafter"/>
</dbReference>
<dbReference type="InterPro" id="IPR051401">
    <property type="entry name" value="GtrA_CellWall_Glycosyl"/>
</dbReference>
<evidence type="ECO:0000256" key="2">
    <source>
        <dbReference type="ARBA" id="ARBA00009399"/>
    </source>
</evidence>
<dbReference type="EMBL" id="UINC01007735">
    <property type="protein sequence ID" value="SVA34842.1"/>
    <property type="molecule type" value="Genomic_DNA"/>
</dbReference>
<evidence type="ECO:0000256" key="5">
    <source>
        <dbReference type="ARBA" id="ARBA00023136"/>
    </source>
</evidence>
<proteinExistence type="inferred from homology"/>
<feature type="transmembrane region" description="Helical" evidence="6">
    <location>
        <begin position="7"/>
        <end position="25"/>
    </location>
</feature>
<evidence type="ECO:0000313" key="8">
    <source>
        <dbReference type="EMBL" id="SVA34842.1"/>
    </source>
</evidence>
<dbReference type="PANTHER" id="PTHR38459">
    <property type="entry name" value="PROPHAGE BACTOPRENOL-LINKED GLUCOSE TRANSLOCASE HOMOLOG"/>
    <property type="match status" value="1"/>
</dbReference>
<feature type="transmembrane region" description="Helical" evidence="6">
    <location>
        <begin position="70"/>
        <end position="92"/>
    </location>
</feature>